<feature type="transmembrane region" description="Helical" evidence="6">
    <location>
        <begin position="59"/>
        <end position="78"/>
    </location>
</feature>
<name>A0A089L964_PAEBO</name>
<dbReference type="AlphaFoldDB" id="A0A089L964"/>
<dbReference type="InterPro" id="IPR005538">
    <property type="entry name" value="LrgA/CidA"/>
</dbReference>
<sequence>MKIIRVIAEVCLLYVFFLAGDYLQKLLHLPVPGSIVGLLLLFVLLLLKIVPVKLIENGSSFILAYLPMFFIPATAGIMNHLDIFSGRGLLLIGILVVSSVLTMVVTAHSSQWIASRSAKRLTRRTYRARSLQGKGKEA</sequence>
<comment type="subcellular location">
    <subcellularLocation>
        <location evidence="1">Cell membrane</location>
        <topology evidence="1">Multi-pass membrane protein</topology>
    </subcellularLocation>
</comment>
<evidence type="ECO:0000256" key="1">
    <source>
        <dbReference type="ARBA" id="ARBA00004651"/>
    </source>
</evidence>
<keyword evidence="3 6" id="KW-0812">Transmembrane</keyword>
<dbReference type="HOGENOM" id="CLU_113736_3_2_9"/>
<feature type="transmembrane region" description="Helical" evidence="6">
    <location>
        <begin position="29"/>
        <end position="47"/>
    </location>
</feature>
<dbReference type="Proteomes" id="UP000029518">
    <property type="component" value="Chromosome"/>
</dbReference>
<feature type="transmembrane region" description="Helical" evidence="6">
    <location>
        <begin position="90"/>
        <end position="114"/>
    </location>
</feature>
<dbReference type="OrthoDB" id="3176438at2"/>
<dbReference type="PANTHER" id="PTHR33931">
    <property type="entry name" value="HOLIN-LIKE PROTEIN CIDA-RELATED"/>
    <property type="match status" value="1"/>
</dbReference>
<dbReference type="PANTHER" id="PTHR33931:SF6">
    <property type="entry name" value="INTEGRAL MEMBRANE PROTEIN YXZK-RELATED"/>
    <property type="match status" value="1"/>
</dbReference>
<keyword evidence="2" id="KW-1003">Cell membrane</keyword>
<evidence type="ECO:0000256" key="6">
    <source>
        <dbReference type="SAM" id="Phobius"/>
    </source>
</evidence>
<dbReference type="RefSeq" id="WP_042212515.1">
    <property type="nucleotide sequence ID" value="NZ_CP009285.1"/>
</dbReference>
<gene>
    <name evidence="7" type="ORF">PBOR_14485</name>
</gene>
<keyword evidence="5 6" id="KW-0472">Membrane</keyword>
<feature type="transmembrane region" description="Helical" evidence="6">
    <location>
        <begin position="7"/>
        <end position="23"/>
    </location>
</feature>
<evidence type="ECO:0000256" key="3">
    <source>
        <dbReference type="ARBA" id="ARBA00022692"/>
    </source>
</evidence>
<reference evidence="7" key="1">
    <citation type="submission" date="2014-08" db="EMBL/GenBank/DDBJ databases">
        <title>Comparative genomics of the Paenibacillus odorifer group.</title>
        <authorList>
            <person name="den Bakker H.C."/>
            <person name="Tsai Y.-C.Y.-C."/>
            <person name="Martin N."/>
            <person name="Korlach J."/>
            <person name="Wiedmann M."/>
        </authorList>
    </citation>
    <scope>NUCLEOTIDE SEQUENCE [LARGE SCALE GENOMIC DNA]</scope>
    <source>
        <strain evidence="7">DSM 13188</strain>
    </source>
</reference>
<keyword evidence="4 6" id="KW-1133">Transmembrane helix</keyword>
<dbReference type="Pfam" id="PF03788">
    <property type="entry name" value="LrgA"/>
    <property type="match status" value="1"/>
</dbReference>
<keyword evidence="8" id="KW-1185">Reference proteome</keyword>
<accession>A0A089L964</accession>
<evidence type="ECO:0000256" key="4">
    <source>
        <dbReference type="ARBA" id="ARBA00022989"/>
    </source>
</evidence>
<organism evidence="7 8">
    <name type="scientific">Paenibacillus borealis</name>
    <dbReference type="NCBI Taxonomy" id="160799"/>
    <lineage>
        <taxon>Bacteria</taxon>
        <taxon>Bacillati</taxon>
        <taxon>Bacillota</taxon>
        <taxon>Bacilli</taxon>
        <taxon>Bacillales</taxon>
        <taxon>Paenibacillaceae</taxon>
        <taxon>Paenibacillus</taxon>
    </lineage>
</organism>
<dbReference type="GO" id="GO:0005886">
    <property type="term" value="C:plasma membrane"/>
    <property type="evidence" value="ECO:0007669"/>
    <property type="project" value="UniProtKB-SubCell"/>
</dbReference>
<dbReference type="NCBIfam" id="NF002460">
    <property type="entry name" value="PRK01658.1"/>
    <property type="match status" value="1"/>
</dbReference>
<dbReference type="KEGG" id="pbd:PBOR_14485"/>
<evidence type="ECO:0000313" key="7">
    <source>
        <dbReference type="EMBL" id="AIQ58001.1"/>
    </source>
</evidence>
<protein>
    <submittedName>
        <fullName evidence="7">Membrane protein</fullName>
    </submittedName>
</protein>
<dbReference type="EMBL" id="CP009285">
    <property type="protein sequence ID" value="AIQ58001.1"/>
    <property type="molecule type" value="Genomic_DNA"/>
</dbReference>
<proteinExistence type="predicted"/>
<evidence type="ECO:0000313" key="8">
    <source>
        <dbReference type="Proteomes" id="UP000029518"/>
    </source>
</evidence>
<evidence type="ECO:0000256" key="2">
    <source>
        <dbReference type="ARBA" id="ARBA00022475"/>
    </source>
</evidence>
<evidence type="ECO:0000256" key="5">
    <source>
        <dbReference type="ARBA" id="ARBA00023136"/>
    </source>
</evidence>